<evidence type="ECO:0000256" key="1">
    <source>
        <dbReference type="ARBA" id="ARBA00000695"/>
    </source>
</evidence>
<dbReference type="UniPathway" id="UPA00545">
    <property type="reaction ID" value="UER00824"/>
</dbReference>
<keyword evidence="5 9" id="KW-0479">Metal-binding</keyword>
<evidence type="ECO:0000256" key="3">
    <source>
        <dbReference type="ARBA" id="ARBA00010980"/>
    </source>
</evidence>
<evidence type="ECO:0000256" key="8">
    <source>
        <dbReference type="ARBA" id="ARBA00023239"/>
    </source>
</evidence>
<comment type="cofactor">
    <cofactor evidence="9">
        <name>Ca(2+)</name>
        <dbReference type="ChEBI" id="CHEBI:29108"/>
    </cofactor>
    <text evidence="9">Binds 1 Ca(2+) ion. Required for its activity.</text>
</comment>
<keyword evidence="6" id="KW-0732">Signal</keyword>
<comment type="similarity">
    <text evidence="3 9">Belongs to the polysaccharide lyase 1 family.</text>
</comment>
<evidence type="ECO:0000256" key="2">
    <source>
        <dbReference type="ARBA" id="ARBA00005220"/>
    </source>
</evidence>
<keyword evidence="8 9" id="KW-0456">Lyase</keyword>
<evidence type="ECO:0000256" key="4">
    <source>
        <dbReference type="ARBA" id="ARBA00012272"/>
    </source>
</evidence>
<dbReference type="InterPro" id="IPR012334">
    <property type="entry name" value="Pectin_lyas_fold"/>
</dbReference>
<dbReference type="InterPro" id="IPR002022">
    <property type="entry name" value="Pec_lyase"/>
</dbReference>
<evidence type="ECO:0000256" key="5">
    <source>
        <dbReference type="ARBA" id="ARBA00022723"/>
    </source>
</evidence>
<feature type="domain" description="Pectate lyase" evidence="10">
    <location>
        <begin position="115"/>
        <end position="312"/>
    </location>
</feature>
<keyword evidence="12" id="KW-1185">Reference proteome</keyword>
<evidence type="ECO:0000313" key="12">
    <source>
        <dbReference type="Proteomes" id="UP000233551"/>
    </source>
</evidence>
<accession>A0A2I0L4C1</accession>
<evidence type="ECO:0000256" key="9">
    <source>
        <dbReference type="RuleBase" id="RU361123"/>
    </source>
</evidence>
<dbReference type="InterPro" id="IPR018082">
    <property type="entry name" value="AmbAllergen"/>
</dbReference>
<dbReference type="PANTHER" id="PTHR31683:SF74">
    <property type="entry name" value="PECTATE LYASE"/>
    <property type="match status" value="1"/>
</dbReference>
<dbReference type="GO" id="GO:0030570">
    <property type="term" value="F:pectate lyase activity"/>
    <property type="evidence" value="ECO:0007669"/>
    <property type="project" value="UniProtKB-EC"/>
</dbReference>
<reference evidence="11 12" key="1">
    <citation type="submission" date="2017-11" db="EMBL/GenBank/DDBJ databases">
        <title>De-novo sequencing of pomegranate (Punica granatum L.) genome.</title>
        <authorList>
            <person name="Akparov Z."/>
            <person name="Amiraslanov A."/>
            <person name="Hajiyeva S."/>
            <person name="Abbasov M."/>
            <person name="Kaur K."/>
            <person name="Hamwieh A."/>
            <person name="Solovyev V."/>
            <person name="Salamov A."/>
            <person name="Braich B."/>
            <person name="Kosarev P."/>
            <person name="Mahmoud A."/>
            <person name="Hajiyev E."/>
            <person name="Babayeva S."/>
            <person name="Izzatullayeva V."/>
            <person name="Mammadov A."/>
            <person name="Mammadov A."/>
            <person name="Sharifova S."/>
            <person name="Ojaghi J."/>
            <person name="Eynullazada K."/>
            <person name="Bayramov B."/>
            <person name="Abdulazimova A."/>
            <person name="Shahmuradov I."/>
        </authorList>
    </citation>
    <scope>NUCLEOTIDE SEQUENCE [LARGE SCALE GENOMIC DNA]</scope>
    <source>
        <strain evidence="12">cv. AG2017</strain>
        <tissue evidence="11">Leaf</tissue>
    </source>
</reference>
<dbReference type="SMART" id="SM00656">
    <property type="entry name" value="Amb_all"/>
    <property type="match status" value="1"/>
</dbReference>
<name>A0A2I0L4C1_PUNGR</name>
<comment type="catalytic activity">
    <reaction evidence="1 9">
        <text>Eliminative cleavage of (1-&gt;4)-alpha-D-galacturonan to give oligosaccharides with 4-deoxy-alpha-D-galact-4-enuronosyl groups at their non-reducing ends.</text>
        <dbReference type="EC" id="4.2.2.2"/>
    </reaction>
</comment>
<dbReference type="EC" id="4.2.2.2" evidence="4 9"/>
<dbReference type="Pfam" id="PF00544">
    <property type="entry name" value="Pectate_lyase_4"/>
    <property type="match status" value="1"/>
</dbReference>
<gene>
    <name evidence="11" type="ORF">CRG98_004078</name>
</gene>
<evidence type="ECO:0000256" key="6">
    <source>
        <dbReference type="ARBA" id="ARBA00022729"/>
    </source>
</evidence>
<organism evidence="11 12">
    <name type="scientific">Punica granatum</name>
    <name type="common">Pomegranate</name>
    <dbReference type="NCBI Taxonomy" id="22663"/>
    <lineage>
        <taxon>Eukaryota</taxon>
        <taxon>Viridiplantae</taxon>
        <taxon>Streptophyta</taxon>
        <taxon>Embryophyta</taxon>
        <taxon>Tracheophyta</taxon>
        <taxon>Spermatophyta</taxon>
        <taxon>Magnoliopsida</taxon>
        <taxon>eudicotyledons</taxon>
        <taxon>Gunneridae</taxon>
        <taxon>Pentapetalae</taxon>
        <taxon>rosids</taxon>
        <taxon>malvids</taxon>
        <taxon>Myrtales</taxon>
        <taxon>Lythraceae</taxon>
        <taxon>Punica</taxon>
    </lineage>
</organism>
<protein>
    <recommendedName>
        <fullName evidence="4 9">Pectate lyase</fullName>
        <ecNumber evidence="4 9">4.2.2.2</ecNumber>
    </recommendedName>
</protein>
<evidence type="ECO:0000313" key="11">
    <source>
        <dbReference type="EMBL" id="PKI75542.1"/>
    </source>
</evidence>
<dbReference type="SUPFAM" id="SSF51126">
    <property type="entry name" value="Pectin lyase-like"/>
    <property type="match status" value="1"/>
</dbReference>
<sequence>MAPRSDSIVFRIVVALSVVLGVLLALGHHLVDGATVDKNVIDRCWKLNSDWRHDRYRLATCSVGFSGKMSGNIGEGVVSYTVTDPGDDPLNPRPGTLRYGATMIKGKVWISFSRDMTIKLANALYLGSFTTIDGRGATVHIAGGACLVVHEVHDVIIHGLHIHDCQPQNGGRIMGPGGKVMSIIPVDGDGIRVMTSSKVWIDHNTLSRCQDGLVDVTRGSTGITISNNQFTDQDKVMLLGHVDGHAPDKNMKVTVIYNHFGPNCDQRMPRVRNGYAHVANNLYEGWGWYAIGGSSSPTIESEANVFIPTKNKEVIWKGGSDNSGRFYSVGDLFENGATFARTGQIGSTTPNYSPDQRFQVANADSVRNLTMSAGAQKL</sequence>
<dbReference type="InterPro" id="IPR011050">
    <property type="entry name" value="Pectin_lyase_fold/virulence"/>
</dbReference>
<dbReference type="InterPro" id="IPR045032">
    <property type="entry name" value="PEL"/>
</dbReference>
<dbReference type="Proteomes" id="UP000233551">
    <property type="component" value="Unassembled WGS sequence"/>
</dbReference>
<proteinExistence type="inferred from homology"/>
<dbReference type="PRINTS" id="PR00807">
    <property type="entry name" value="AMBALLERGEN"/>
</dbReference>
<evidence type="ECO:0000256" key="7">
    <source>
        <dbReference type="ARBA" id="ARBA00022837"/>
    </source>
</evidence>
<dbReference type="AlphaFoldDB" id="A0A2I0L4C1"/>
<dbReference type="GO" id="GO:0045490">
    <property type="term" value="P:pectin catabolic process"/>
    <property type="evidence" value="ECO:0007669"/>
    <property type="project" value="UniProtKB-UniPathway"/>
</dbReference>
<dbReference type="Gene3D" id="2.160.20.10">
    <property type="entry name" value="Single-stranded right-handed beta-helix, Pectin lyase-like"/>
    <property type="match status" value="1"/>
</dbReference>
<keyword evidence="7 9" id="KW-0106">Calcium</keyword>
<comment type="caution">
    <text evidence="11">The sequence shown here is derived from an EMBL/GenBank/DDBJ whole genome shotgun (WGS) entry which is preliminary data.</text>
</comment>
<dbReference type="PANTHER" id="PTHR31683">
    <property type="entry name" value="PECTATE LYASE 18-RELATED"/>
    <property type="match status" value="1"/>
</dbReference>
<comment type="pathway">
    <text evidence="2 9">Glycan metabolism; pectin degradation; 2-dehydro-3-deoxy-D-gluconate from pectin: step 2/5.</text>
</comment>
<evidence type="ECO:0000259" key="10">
    <source>
        <dbReference type="SMART" id="SM00656"/>
    </source>
</evidence>
<dbReference type="EMBL" id="PGOL01000167">
    <property type="protein sequence ID" value="PKI75542.1"/>
    <property type="molecule type" value="Genomic_DNA"/>
</dbReference>
<dbReference type="GO" id="GO:0046872">
    <property type="term" value="F:metal ion binding"/>
    <property type="evidence" value="ECO:0007669"/>
    <property type="project" value="UniProtKB-KW"/>
</dbReference>